<protein>
    <recommendedName>
        <fullName evidence="3">Lipoprotein</fullName>
    </recommendedName>
</protein>
<dbReference type="AlphaFoldDB" id="A0A8B3DF20"/>
<sequence length="194" mass="21711">MKNLTTLLMPLILVGCATPTMEIKTNAKLEWVNGLVEDVYIAPTQKTVTVAFQNNLVVFVRNESTTGQKCVSYTTNNSTKLDICGTELTLFNNQGIPINVGQLVLGANAKHITFDEDEELKAKRLSTISKQDQLRQEKEDRLIQLELWKLEQQKRRIEAETRAIEANSNKTNEKIDAVNDAIKSIGKGVENHGL</sequence>
<evidence type="ECO:0008006" key="3">
    <source>
        <dbReference type="Google" id="ProtNLM"/>
    </source>
</evidence>
<dbReference type="PROSITE" id="PS51257">
    <property type="entry name" value="PROKAR_LIPOPROTEIN"/>
    <property type="match status" value="1"/>
</dbReference>
<dbReference type="EMBL" id="QOUW02000266">
    <property type="protein sequence ID" value="RIV99049.1"/>
    <property type="molecule type" value="Genomic_DNA"/>
</dbReference>
<evidence type="ECO:0000313" key="1">
    <source>
        <dbReference type="EMBL" id="RIV99049.1"/>
    </source>
</evidence>
<gene>
    <name evidence="1" type="ORF">DS957_028355</name>
</gene>
<name>A0A8B3DF20_VIBHA</name>
<evidence type="ECO:0000313" key="2">
    <source>
        <dbReference type="Proteomes" id="UP000253437"/>
    </source>
</evidence>
<dbReference type="RefSeq" id="WP_114093189.1">
    <property type="nucleotide sequence ID" value="NZ_QOUW02000266.1"/>
</dbReference>
<comment type="caution">
    <text evidence="1">The sequence shown here is derived from an EMBL/GenBank/DDBJ whole genome shotgun (WGS) entry which is preliminary data.</text>
</comment>
<accession>A0A8B3DF20</accession>
<proteinExistence type="predicted"/>
<reference evidence="1 2" key="1">
    <citation type="submission" date="2018-08" db="EMBL/GenBank/DDBJ databases">
        <title>Vibrio harveyi strains pathogenic to white snook Centropomus viridis Lockington (1877) and potential probiotic bacteria.</title>
        <authorList>
            <person name="Soto-Rodriguez S."/>
            <person name="Gomez-Gil B."/>
            <person name="Lozano-Olvera R."/>
        </authorList>
    </citation>
    <scope>NUCLEOTIDE SEQUENCE [LARGE SCALE GENOMIC DNA]</scope>
    <source>
        <strain evidence="1 2">CAIM 1508</strain>
    </source>
</reference>
<dbReference type="Proteomes" id="UP000253437">
    <property type="component" value="Unassembled WGS sequence"/>
</dbReference>
<organism evidence="1 2">
    <name type="scientific">Vibrio harveyi</name>
    <name type="common">Beneckea harveyi</name>
    <dbReference type="NCBI Taxonomy" id="669"/>
    <lineage>
        <taxon>Bacteria</taxon>
        <taxon>Pseudomonadati</taxon>
        <taxon>Pseudomonadota</taxon>
        <taxon>Gammaproteobacteria</taxon>
        <taxon>Vibrionales</taxon>
        <taxon>Vibrionaceae</taxon>
        <taxon>Vibrio</taxon>
    </lineage>
</organism>